<organism evidence="1 2">
    <name type="scientific">Pseudomonas folii</name>
    <dbReference type="NCBI Taxonomy" id="2762593"/>
    <lineage>
        <taxon>Bacteria</taxon>
        <taxon>Pseudomonadati</taxon>
        <taxon>Pseudomonadota</taxon>
        <taxon>Gammaproteobacteria</taxon>
        <taxon>Pseudomonadales</taxon>
        <taxon>Pseudomonadaceae</taxon>
        <taxon>Pseudomonas</taxon>
    </lineage>
</organism>
<proteinExistence type="predicted"/>
<name>A0ABR7AVF4_9PSED</name>
<reference evidence="1 2" key="1">
    <citation type="submission" date="2020-08" db="EMBL/GenBank/DDBJ databases">
        <title>Putative novel bacterial strains isolated from necrotic wheat leaf tissues caused by Xanthomonas translucens.</title>
        <authorList>
            <person name="Tambong J.T."/>
        </authorList>
    </citation>
    <scope>NUCLEOTIDE SEQUENCE [LARGE SCALE GENOMIC DNA]</scope>
    <source>
        <strain evidence="1 2">DOAB 1069</strain>
    </source>
</reference>
<sequence length="98" mass="11117">MRYLIVRRRHLGVAIDKTQLRKIQPVLGDIHISEMPNETLGRTTISAWLFSSAPNAPDILPRLLDVQVTGMSHNGMNLTGVEQIGDAFYAQSWWCRIE</sequence>
<evidence type="ECO:0000313" key="2">
    <source>
        <dbReference type="Proteomes" id="UP000651852"/>
    </source>
</evidence>
<keyword evidence="2" id="KW-1185">Reference proteome</keyword>
<dbReference type="Proteomes" id="UP000651852">
    <property type="component" value="Unassembled WGS sequence"/>
</dbReference>
<evidence type="ECO:0000313" key="1">
    <source>
        <dbReference type="EMBL" id="MBC3948370.1"/>
    </source>
</evidence>
<accession>A0ABR7AVF4</accession>
<comment type="caution">
    <text evidence="1">The sequence shown here is derived from an EMBL/GenBank/DDBJ whole genome shotgun (WGS) entry which is preliminary data.</text>
</comment>
<dbReference type="RefSeq" id="WP_187520166.1">
    <property type="nucleotide sequence ID" value="NZ_JACONW010000002.1"/>
</dbReference>
<gene>
    <name evidence="1" type="ORF">H8S59_01095</name>
</gene>
<dbReference type="EMBL" id="JACONW010000002">
    <property type="protein sequence ID" value="MBC3948370.1"/>
    <property type="molecule type" value="Genomic_DNA"/>
</dbReference>
<protein>
    <submittedName>
        <fullName evidence="1">Uncharacterized protein</fullName>
    </submittedName>
</protein>